<evidence type="ECO:0008006" key="2">
    <source>
        <dbReference type="Google" id="ProtNLM"/>
    </source>
</evidence>
<reference evidence="1" key="1">
    <citation type="submission" date="2018-05" db="EMBL/GenBank/DDBJ databases">
        <authorList>
            <person name="Lanie J.A."/>
            <person name="Ng W.-L."/>
            <person name="Kazmierczak K.M."/>
            <person name="Andrzejewski T.M."/>
            <person name="Davidsen T.M."/>
            <person name="Wayne K.J."/>
            <person name="Tettelin H."/>
            <person name="Glass J.I."/>
            <person name="Rusch D."/>
            <person name="Podicherti R."/>
            <person name="Tsui H.-C.T."/>
            <person name="Winkler M.E."/>
        </authorList>
    </citation>
    <scope>NUCLEOTIDE SEQUENCE</scope>
</reference>
<dbReference type="AlphaFoldDB" id="A0A382RRI3"/>
<proteinExistence type="predicted"/>
<accession>A0A382RRI3</accession>
<dbReference type="EMBL" id="UINC01123650">
    <property type="protein sequence ID" value="SVD00266.1"/>
    <property type="molecule type" value="Genomic_DNA"/>
</dbReference>
<protein>
    <recommendedName>
        <fullName evidence="2">Lin1244/Lin1753-like N-terminal domain-containing protein</fullName>
    </recommendedName>
</protein>
<evidence type="ECO:0000313" key="1">
    <source>
        <dbReference type="EMBL" id="SVD00266.1"/>
    </source>
</evidence>
<organism evidence="1">
    <name type="scientific">marine metagenome</name>
    <dbReference type="NCBI Taxonomy" id="408172"/>
    <lineage>
        <taxon>unclassified sequences</taxon>
        <taxon>metagenomes</taxon>
        <taxon>ecological metagenomes</taxon>
    </lineage>
</organism>
<gene>
    <name evidence="1" type="ORF">METZ01_LOCUS353120</name>
</gene>
<sequence>MARPKKNTVDYFPHDCHWSKALEIFINKHANEGYAFYYRLFEQLGVSPDHKYNCSKPIDNQYLASKTGVTEEKMSQYIKDLVSIGVIDEDYWKKKIIWVQSFVDSVADVYKSRTTQLPTKEGFLLENSMSAGFPTRKQGFTQENGGFLARKSQSKGKETKLNKKILNKRTGFLAECVKCDFDFPVESSDTRMVCRRYQEHGLMPVTKL</sequence>
<name>A0A382RRI3_9ZZZZ</name>